<sequence>MGSSHSSPSSRTPASPSRSRYIAPTISPFALNPPRPARLPVELLITIIHLVAAERVDSLAGDLARFCLVCRAFRAEAQPLLEEIFTLVLEVEPISLPSERAHRICTDGYDRPDGFNCVGFSQEALAHLERLRWLYYYRVPGPRVRRLVIQAVGESRTESPNLCWDDAHAFPRAMRNIQYPLHVDMRGLFRVTRYLFDWQLEGRPVSLTLSDLPETAPHWSIASAAEYPHVYSITLLSRPHQGYGTNLRPFANVALLTLDYDCDIYFFDTLQCLKNLERLTFTLRHDSTSRNELGTAHYPRPRHLNVGKRRIRIMLKCAATLPRPAQVILVLDLACLEPVVLRRADKAFWRDVLEDMYLAGEWPRMVPKTVREVDILALL</sequence>
<protein>
    <submittedName>
        <fullName evidence="1">RHTO0S12e06106g1_1</fullName>
    </submittedName>
</protein>
<organism evidence="1">
    <name type="scientific">Rhodotorula toruloides</name>
    <name type="common">Yeast</name>
    <name type="synonym">Rhodosporidium toruloides</name>
    <dbReference type="NCBI Taxonomy" id="5286"/>
    <lineage>
        <taxon>Eukaryota</taxon>
        <taxon>Fungi</taxon>
        <taxon>Dikarya</taxon>
        <taxon>Basidiomycota</taxon>
        <taxon>Pucciniomycotina</taxon>
        <taxon>Microbotryomycetes</taxon>
        <taxon>Sporidiobolales</taxon>
        <taxon>Sporidiobolaceae</taxon>
        <taxon>Rhodotorula</taxon>
    </lineage>
</organism>
<accession>A0A061BB49</accession>
<evidence type="ECO:0000313" key="1">
    <source>
        <dbReference type="EMBL" id="CDR46549.1"/>
    </source>
</evidence>
<dbReference type="AlphaFoldDB" id="A0A061BB49"/>
<dbReference type="EMBL" id="LK052947">
    <property type="protein sequence ID" value="CDR46549.1"/>
    <property type="molecule type" value="Genomic_DNA"/>
</dbReference>
<dbReference type="OrthoDB" id="2521380at2759"/>
<reference evidence="1" key="1">
    <citation type="journal article" date="2014" name="Genome Announc.">
        <title>Draft genome sequence of Rhodosporidium toruloides CECT1137, an oleaginous yeast of biotechnological interest.</title>
        <authorList>
            <person name="Morin N."/>
            <person name="Calcas X."/>
            <person name="Devillers H."/>
            <person name="Durrens P."/>
            <person name="Sherman D.J."/>
            <person name="Nicaud J.-M."/>
            <person name="Neuveglise C."/>
        </authorList>
    </citation>
    <scope>NUCLEOTIDE SEQUENCE</scope>
    <source>
        <strain evidence="1">CECT1137</strain>
    </source>
</reference>
<name>A0A061BB49_RHOTO</name>
<gene>
    <name evidence="1" type="ORF">RHTO0S_12e06106g</name>
</gene>
<proteinExistence type="predicted"/>